<dbReference type="AlphaFoldDB" id="A0A1Y2HJH2"/>
<dbReference type="Proteomes" id="UP000193411">
    <property type="component" value="Unassembled WGS sequence"/>
</dbReference>
<evidence type="ECO:0000313" key="2">
    <source>
        <dbReference type="EMBL" id="ORZ34699.1"/>
    </source>
</evidence>
<comment type="caution">
    <text evidence="2">The sequence shown here is derived from an EMBL/GenBank/DDBJ whole genome shotgun (WGS) entry which is preliminary data.</text>
</comment>
<sequence length="180" mass="19107">MMASAQINLASASGDSTLAFGHSVGQDSCKGGLADVDADADDVHHSIKGQDPFGLSPDTSAASVSTGPLGSGLGFAFGFNRTPIQAPVPVGIQNDTQAFDVEPPPFAQVSARPRSWSSTHNDAGEGDLMIMMDDHEDDPDDFLPPIFHPRDPRFLHLLPLSPPPDRRGHQCLARKARIQS</sequence>
<proteinExistence type="predicted"/>
<protein>
    <submittedName>
        <fullName evidence="2">Uncharacterized protein</fullName>
    </submittedName>
</protein>
<organism evidence="2 3">
    <name type="scientific">Catenaria anguillulae PL171</name>
    <dbReference type="NCBI Taxonomy" id="765915"/>
    <lineage>
        <taxon>Eukaryota</taxon>
        <taxon>Fungi</taxon>
        <taxon>Fungi incertae sedis</taxon>
        <taxon>Blastocladiomycota</taxon>
        <taxon>Blastocladiomycetes</taxon>
        <taxon>Blastocladiales</taxon>
        <taxon>Catenariaceae</taxon>
        <taxon>Catenaria</taxon>
    </lineage>
</organism>
<reference evidence="2 3" key="1">
    <citation type="submission" date="2016-07" db="EMBL/GenBank/DDBJ databases">
        <title>Pervasive Adenine N6-methylation of Active Genes in Fungi.</title>
        <authorList>
            <consortium name="DOE Joint Genome Institute"/>
            <person name="Mondo S.J."/>
            <person name="Dannebaum R.O."/>
            <person name="Kuo R.C."/>
            <person name="Labutti K."/>
            <person name="Haridas S."/>
            <person name="Kuo A."/>
            <person name="Salamov A."/>
            <person name="Ahrendt S.R."/>
            <person name="Lipzen A."/>
            <person name="Sullivan W."/>
            <person name="Andreopoulos W.B."/>
            <person name="Clum A."/>
            <person name="Lindquist E."/>
            <person name="Daum C."/>
            <person name="Ramamoorthy G.K."/>
            <person name="Gryganskyi A."/>
            <person name="Culley D."/>
            <person name="Magnuson J.K."/>
            <person name="James T.Y."/>
            <person name="O'Malley M.A."/>
            <person name="Stajich J.E."/>
            <person name="Spatafora J.W."/>
            <person name="Visel A."/>
            <person name="Grigoriev I.V."/>
        </authorList>
    </citation>
    <scope>NUCLEOTIDE SEQUENCE [LARGE SCALE GENOMIC DNA]</scope>
    <source>
        <strain evidence="2 3">PL171</strain>
    </source>
</reference>
<accession>A0A1Y2HJH2</accession>
<name>A0A1Y2HJH2_9FUNG</name>
<dbReference type="EMBL" id="MCFL01000026">
    <property type="protein sequence ID" value="ORZ34699.1"/>
    <property type="molecule type" value="Genomic_DNA"/>
</dbReference>
<evidence type="ECO:0000256" key="1">
    <source>
        <dbReference type="SAM" id="MobiDB-lite"/>
    </source>
</evidence>
<feature type="region of interest" description="Disordered" evidence="1">
    <location>
        <begin position="159"/>
        <end position="180"/>
    </location>
</feature>
<gene>
    <name evidence="2" type="ORF">BCR44DRAFT_1142529</name>
</gene>
<evidence type="ECO:0000313" key="3">
    <source>
        <dbReference type="Proteomes" id="UP000193411"/>
    </source>
</evidence>
<keyword evidence="3" id="KW-1185">Reference proteome</keyword>